<keyword evidence="1" id="KW-1133">Transmembrane helix</keyword>
<feature type="transmembrane region" description="Helical" evidence="1">
    <location>
        <begin position="75"/>
        <end position="97"/>
    </location>
</feature>
<proteinExistence type="predicted"/>
<reference evidence="3" key="1">
    <citation type="submission" date="2020-02" db="EMBL/GenBank/DDBJ databases">
        <authorList>
            <person name="Scholz U."/>
            <person name="Mascher M."/>
            <person name="Fiebig A."/>
        </authorList>
    </citation>
    <scope>NUCLEOTIDE SEQUENCE</scope>
</reference>
<organism evidence="3 4">
    <name type="scientific">Spirodela intermedia</name>
    <name type="common">Intermediate duckweed</name>
    <dbReference type="NCBI Taxonomy" id="51605"/>
    <lineage>
        <taxon>Eukaryota</taxon>
        <taxon>Viridiplantae</taxon>
        <taxon>Streptophyta</taxon>
        <taxon>Embryophyta</taxon>
        <taxon>Tracheophyta</taxon>
        <taxon>Spermatophyta</taxon>
        <taxon>Magnoliopsida</taxon>
        <taxon>Liliopsida</taxon>
        <taxon>Araceae</taxon>
        <taxon>Lemnoideae</taxon>
        <taxon>Spirodela</taxon>
    </lineage>
</organism>
<sequence>MEDDRADWGGTVDLLLAPAGGRHGECRSMLQAREEFFHRFDCGGRMRRRYELDIASSAECPSGEKRKQRRRRSKGTPQLCSSVFSYASSVILLPVWMDRRFPENSKFVEPQGFGDSAGEQARCRILR</sequence>
<keyword evidence="1" id="KW-0472">Membrane</keyword>
<evidence type="ECO:0000313" key="4">
    <source>
        <dbReference type="Proteomes" id="UP000663760"/>
    </source>
</evidence>
<keyword evidence="1" id="KW-0812">Transmembrane</keyword>
<keyword evidence="4" id="KW-1185">Reference proteome</keyword>
<dbReference type="EMBL" id="LR743596">
    <property type="protein sequence ID" value="CAA2625322.1"/>
    <property type="molecule type" value="Genomic_DNA"/>
</dbReference>
<accession>A0A7I8KU29</accession>
<dbReference type="Proteomes" id="UP000663760">
    <property type="component" value="Chromosome 9"/>
</dbReference>
<evidence type="ECO:0000256" key="1">
    <source>
        <dbReference type="SAM" id="Phobius"/>
    </source>
</evidence>
<gene>
    <name evidence="2" type="ORF">SI7747_09011091</name>
    <name evidence="3" type="ORF">SI8410_09011978</name>
</gene>
<dbReference type="EMBL" id="LR746272">
    <property type="protein sequence ID" value="CAA7401300.1"/>
    <property type="molecule type" value="Genomic_DNA"/>
</dbReference>
<dbReference type="AlphaFoldDB" id="A0A7I8KU29"/>
<evidence type="ECO:0000313" key="2">
    <source>
        <dbReference type="EMBL" id="CAA2625322.1"/>
    </source>
</evidence>
<evidence type="ECO:0000313" key="3">
    <source>
        <dbReference type="EMBL" id="CAA7401300.1"/>
    </source>
</evidence>
<protein>
    <submittedName>
        <fullName evidence="3">Uncharacterized protein</fullName>
    </submittedName>
</protein>
<name>A0A7I8KU29_SPIIN</name>